<protein>
    <submittedName>
        <fullName evidence="2">HD domain-containing protein</fullName>
    </submittedName>
</protein>
<dbReference type="PANTHER" id="PTHR33594:SF1">
    <property type="entry name" value="HD_PDEASE DOMAIN-CONTAINING PROTEIN"/>
    <property type="match status" value="1"/>
</dbReference>
<proteinExistence type="predicted"/>
<dbReference type="InterPro" id="IPR006674">
    <property type="entry name" value="HD_domain"/>
</dbReference>
<dbReference type="SMART" id="SM00471">
    <property type="entry name" value="HDc"/>
    <property type="match status" value="1"/>
</dbReference>
<dbReference type="EMBL" id="WKJK01000001">
    <property type="protein sequence ID" value="MRW88764.1"/>
    <property type="molecule type" value="Genomic_DNA"/>
</dbReference>
<dbReference type="InterPro" id="IPR003607">
    <property type="entry name" value="HD/PDEase_dom"/>
</dbReference>
<dbReference type="Pfam" id="PF01966">
    <property type="entry name" value="HD"/>
    <property type="match status" value="1"/>
</dbReference>
<evidence type="ECO:0000313" key="2">
    <source>
        <dbReference type="EMBL" id="MRW88764.1"/>
    </source>
</evidence>
<feature type="domain" description="HD" evidence="1">
    <location>
        <begin position="27"/>
        <end position="132"/>
    </location>
</feature>
<sequence length="219" mass="23907">MNSLLTSWHPRLVALANAASGMDGAHDTNHLHRVWRNASLLLDDYPEADALVVLAGCYLHDLVNLPKDDPERHLASRKAALLASRQLAELDFPPNKLAAVAHAIESHSFSAGIRAETIEARIVQDADRLDALGAVGLARLFYTAGRMNSALAHPDDPMALHRDLNDKAYALDHIDTKLATLPGKMQTSSGRRLAETRLKELIAFRDTFIAEWAASPATP</sequence>
<dbReference type="AlphaFoldDB" id="A0A6I2KWH7"/>
<dbReference type="CDD" id="cd00077">
    <property type="entry name" value="HDc"/>
    <property type="match status" value="1"/>
</dbReference>
<dbReference type="Gene3D" id="1.10.3210.50">
    <property type="match status" value="1"/>
</dbReference>
<dbReference type="RefSeq" id="WP_154372607.1">
    <property type="nucleotide sequence ID" value="NZ_WKJK01000001.1"/>
</dbReference>
<name>A0A6I2KWH7_9BURK</name>
<dbReference type="PANTHER" id="PTHR33594">
    <property type="entry name" value="SUPERFAMILY HYDROLASE, PUTATIVE (AFU_ORTHOLOGUE AFUA_1G03035)-RELATED"/>
    <property type="match status" value="1"/>
</dbReference>
<dbReference type="SUPFAM" id="SSF109604">
    <property type="entry name" value="HD-domain/PDEase-like"/>
    <property type="match status" value="1"/>
</dbReference>
<organism evidence="2 3">
    <name type="scientific">Duganella guangzhouensis</name>
    <dbReference type="NCBI Taxonomy" id="2666084"/>
    <lineage>
        <taxon>Bacteria</taxon>
        <taxon>Pseudomonadati</taxon>
        <taxon>Pseudomonadota</taxon>
        <taxon>Betaproteobacteria</taxon>
        <taxon>Burkholderiales</taxon>
        <taxon>Oxalobacteraceae</taxon>
        <taxon>Telluria group</taxon>
        <taxon>Duganella</taxon>
    </lineage>
</organism>
<evidence type="ECO:0000313" key="3">
    <source>
        <dbReference type="Proteomes" id="UP000433309"/>
    </source>
</evidence>
<reference evidence="2 3" key="1">
    <citation type="submission" date="2019-11" db="EMBL/GenBank/DDBJ databases">
        <title>Novel species isolated from a subtropical stream in China.</title>
        <authorList>
            <person name="Lu H."/>
        </authorList>
    </citation>
    <scope>NUCLEOTIDE SEQUENCE [LARGE SCALE GENOMIC DNA]</scope>
    <source>
        <strain evidence="2 3">FT80W</strain>
    </source>
</reference>
<keyword evidence="3" id="KW-1185">Reference proteome</keyword>
<dbReference type="PROSITE" id="PS51831">
    <property type="entry name" value="HD"/>
    <property type="match status" value="1"/>
</dbReference>
<accession>A0A6I2KWH7</accession>
<gene>
    <name evidence="2" type="ORF">GJ699_02050</name>
</gene>
<dbReference type="Proteomes" id="UP000433309">
    <property type="component" value="Unassembled WGS sequence"/>
</dbReference>
<evidence type="ECO:0000259" key="1">
    <source>
        <dbReference type="PROSITE" id="PS51831"/>
    </source>
</evidence>
<comment type="caution">
    <text evidence="2">The sequence shown here is derived from an EMBL/GenBank/DDBJ whole genome shotgun (WGS) entry which is preliminary data.</text>
</comment>